<dbReference type="AlphaFoldDB" id="A0AAW0AYU4"/>
<organism evidence="2 3">
    <name type="scientific">Favolaschia claudopus</name>
    <dbReference type="NCBI Taxonomy" id="2862362"/>
    <lineage>
        <taxon>Eukaryota</taxon>
        <taxon>Fungi</taxon>
        <taxon>Dikarya</taxon>
        <taxon>Basidiomycota</taxon>
        <taxon>Agaricomycotina</taxon>
        <taxon>Agaricomycetes</taxon>
        <taxon>Agaricomycetidae</taxon>
        <taxon>Agaricales</taxon>
        <taxon>Marasmiineae</taxon>
        <taxon>Mycenaceae</taxon>
        <taxon>Favolaschia</taxon>
    </lineage>
</organism>
<proteinExistence type="predicted"/>
<comment type="caution">
    <text evidence="2">The sequence shown here is derived from an EMBL/GenBank/DDBJ whole genome shotgun (WGS) entry which is preliminary data.</text>
</comment>
<dbReference type="Proteomes" id="UP001362999">
    <property type="component" value="Unassembled WGS sequence"/>
</dbReference>
<protein>
    <submittedName>
        <fullName evidence="2">F-box domain-containing protein</fullName>
    </submittedName>
</protein>
<reference evidence="2 3" key="1">
    <citation type="journal article" date="2024" name="J Genomics">
        <title>Draft genome sequencing and assembly of Favolaschia claudopus CIRM-BRFM 2984 isolated from oak limbs.</title>
        <authorList>
            <person name="Navarro D."/>
            <person name="Drula E."/>
            <person name="Chaduli D."/>
            <person name="Cazenave R."/>
            <person name="Ahrendt S."/>
            <person name="Wang J."/>
            <person name="Lipzen A."/>
            <person name="Daum C."/>
            <person name="Barry K."/>
            <person name="Grigoriev I.V."/>
            <person name="Favel A."/>
            <person name="Rosso M.N."/>
            <person name="Martin F."/>
        </authorList>
    </citation>
    <scope>NUCLEOTIDE SEQUENCE [LARGE SCALE GENOMIC DNA]</scope>
    <source>
        <strain evidence="2 3">CIRM-BRFM 2984</strain>
    </source>
</reference>
<keyword evidence="3" id="KW-1185">Reference proteome</keyword>
<feature type="region of interest" description="Disordered" evidence="1">
    <location>
        <begin position="1"/>
        <end position="28"/>
    </location>
</feature>
<gene>
    <name evidence="2" type="ORF">R3P38DRAFT_1299361</name>
</gene>
<sequence length="386" mass="43665">MPDSDKMRLTGMSLSDSDESQSLVGHQTPESMQSVDILAHNDARPGSGISSLPPEIIAEIFTHFLLIDGPAYPPISGIFSPQLLCEVCSLWRQIALSTPWLWEVIQLEIRPDESPTSAKKKLGALNLWLSRSGTRPLTIWLHYIHPHGQLEPRLFKVLSDFLRAIVHHCHRWEYMEIILPFQILYDIQGDMPLLKRLVFGPSELPDQDEIEEMPSQAELFSAAPQLTHVVLSESFVPSMIRLPWSQLTTLEGLCLYDHECAEILRHTCNLVHFTAALVCDFDPHLTEEITLIHLVDLILSVKSSWEGNDIAHLLHSLRVPALRILDLPEPFVSGGDPRGTIEELISRSGCDLWEIRIREASMAETVYRHTFPSIATLTIETRHIPL</sequence>
<evidence type="ECO:0000256" key="1">
    <source>
        <dbReference type="SAM" id="MobiDB-lite"/>
    </source>
</evidence>
<evidence type="ECO:0000313" key="3">
    <source>
        <dbReference type="Proteomes" id="UP001362999"/>
    </source>
</evidence>
<accession>A0AAW0AYU4</accession>
<feature type="compositionally biased region" description="Polar residues" evidence="1">
    <location>
        <begin position="12"/>
        <end position="28"/>
    </location>
</feature>
<evidence type="ECO:0000313" key="2">
    <source>
        <dbReference type="EMBL" id="KAK7018387.1"/>
    </source>
</evidence>
<dbReference type="EMBL" id="JAWWNJ010000046">
    <property type="protein sequence ID" value="KAK7018387.1"/>
    <property type="molecule type" value="Genomic_DNA"/>
</dbReference>
<name>A0AAW0AYU4_9AGAR</name>
<dbReference type="Gene3D" id="1.20.1280.50">
    <property type="match status" value="1"/>
</dbReference>